<protein>
    <submittedName>
        <fullName evidence="2">Uncharacterized protein</fullName>
    </submittedName>
</protein>
<evidence type="ECO:0000313" key="2">
    <source>
        <dbReference type="EMBL" id="AMY08531.1"/>
    </source>
</evidence>
<reference evidence="2 3" key="1">
    <citation type="journal article" date="2016" name="Genome Announc.">
        <title>First Complete Genome Sequence of a Subdivision 6 Acidobacterium Strain.</title>
        <authorList>
            <person name="Huang S."/>
            <person name="Vieira S."/>
            <person name="Bunk B."/>
            <person name="Riedel T."/>
            <person name="Sproer C."/>
            <person name="Overmann J."/>
        </authorList>
    </citation>
    <scope>NUCLEOTIDE SEQUENCE [LARGE SCALE GENOMIC DNA]</scope>
    <source>
        <strain evidence="3">DSM 100886 HEG_-6_39</strain>
    </source>
</reference>
<evidence type="ECO:0000313" key="3">
    <source>
        <dbReference type="Proteomes" id="UP000076079"/>
    </source>
</evidence>
<keyword evidence="3" id="KW-1185">Reference proteome</keyword>
<organism evidence="2 3">
    <name type="scientific">Luteitalea pratensis</name>
    <dbReference type="NCBI Taxonomy" id="1855912"/>
    <lineage>
        <taxon>Bacteria</taxon>
        <taxon>Pseudomonadati</taxon>
        <taxon>Acidobacteriota</taxon>
        <taxon>Vicinamibacteria</taxon>
        <taxon>Vicinamibacterales</taxon>
        <taxon>Vicinamibacteraceae</taxon>
        <taxon>Luteitalea</taxon>
    </lineage>
</organism>
<gene>
    <name evidence="2" type="ORF">LuPra_01732</name>
</gene>
<dbReference type="AlphaFoldDB" id="A0A143PJ46"/>
<sequence length="58" mass="6049">MKVPAAPGSSGTSDPEAISSSSSGRCEAPWREGYRFGIAESHPAKSEGFIPLMKPLNA</sequence>
<dbReference type="EMBL" id="CP015136">
    <property type="protein sequence ID" value="AMY08531.1"/>
    <property type="molecule type" value="Genomic_DNA"/>
</dbReference>
<dbReference type="KEGG" id="abac:LuPra_01732"/>
<name>A0A143PJ46_LUTPR</name>
<reference evidence="3" key="2">
    <citation type="submission" date="2016-04" db="EMBL/GenBank/DDBJ databases">
        <title>First Complete Genome Sequence of a Subdivision 6 Acidobacterium.</title>
        <authorList>
            <person name="Huang S."/>
            <person name="Vieira S."/>
            <person name="Bunk B."/>
            <person name="Riedel T."/>
            <person name="Sproeer C."/>
            <person name="Overmann J."/>
        </authorList>
    </citation>
    <scope>NUCLEOTIDE SEQUENCE [LARGE SCALE GENOMIC DNA]</scope>
    <source>
        <strain evidence="3">DSM 100886 HEG_-6_39</strain>
    </source>
</reference>
<feature type="region of interest" description="Disordered" evidence="1">
    <location>
        <begin position="1"/>
        <end position="27"/>
    </location>
</feature>
<proteinExistence type="predicted"/>
<evidence type="ECO:0000256" key="1">
    <source>
        <dbReference type="SAM" id="MobiDB-lite"/>
    </source>
</evidence>
<dbReference type="Proteomes" id="UP000076079">
    <property type="component" value="Chromosome"/>
</dbReference>
<feature type="compositionally biased region" description="Polar residues" evidence="1">
    <location>
        <begin position="9"/>
        <end position="24"/>
    </location>
</feature>
<accession>A0A143PJ46</accession>